<dbReference type="InterPro" id="IPR004118">
    <property type="entry name" value="HEV_TT_vir_Orf2/Gyrovir_Vp2_N"/>
</dbReference>
<keyword evidence="4" id="KW-1185">Reference proteome</keyword>
<feature type="domain" description="Hepatitis TT virus Orf2/Gyrovirus Vp2 N-terminal" evidence="2">
    <location>
        <begin position="12"/>
        <end position="43"/>
    </location>
</feature>
<feature type="region of interest" description="Disordered" evidence="1">
    <location>
        <begin position="43"/>
        <end position="86"/>
    </location>
</feature>
<evidence type="ECO:0000313" key="4">
    <source>
        <dbReference type="Proteomes" id="UP000289445"/>
    </source>
</evidence>
<evidence type="ECO:0000259" key="2">
    <source>
        <dbReference type="Pfam" id="PF02957"/>
    </source>
</evidence>
<proteinExistence type="predicted"/>
<dbReference type="Pfam" id="PF02957">
    <property type="entry name" value="TT_ORF2-like"/>
    <property type="match status" value="1"/>
</dbReference>
<dbReference type="Proteomes" id="UP000289445">
    <property type="component" value="Segment"/>
</dbReference>
<dbReference type="RefSeq" id="YP_010790254.1">
    <property type="nucleotide sequence ID" value="NC_075382.1"/>
</dbReference>
<organism evidence="3 4">
    <name type="scientific">Anelloviridae sp</name>
    <dbReference type="NCBI Taxonomy" id="2055263"/>
    <lineage>
        <taxon>Viruses</taxon>
        <taxon>Monodnaviria</taxon>
        <taxon>Shotokuvirae</taxon>
        <taxon>Commensaviricota</taxon>
        <taxon>Cardeaviricetes</taxon>
        <taxon>Sanitavirales</taxon>
        <taxon>Anelloviridae</taxon>
    </lineage>
</organism>
<protein>
    <submittedName>
        <fullName evidence="3">ORF2 protein</fullName>
    </submittedName>
</protein>
<sequence length="86" mass="9495">MLTAEEERKKLHEAIWKKSCSRTHRLWCSCPDWTSHIRCRTPELPTTEEGDDIPISFDIGIPDGDASTGEDGTGDTAGGDPSHTIQ</sequence>
<dbReference type="GeneID" id="80527577"/>
<evidence type="ECO:0000256" key="1">
    <source>
        <dbReference type="SAM" id="MobiDB-lite"/>
    </source>
</evidence>
<reference evidence="3 4" key="1">
    <citation type="submission" date="2018-10" db="EMBL/GenBank/DDBJ databases">
        <title>Uncovering a Universe of Circular DNA Viruses in Animal Metagenomes.</title>
        <authorList>
            <person name="Tisza M."/>
            <person name="Buck C."/>
            <person name="Pastrana D."/>
            <person name="Welch N."/>
            <person name="Peretti A."/>
        </authorList>
    </citation>
    <scope>NUCLEOTIDE SEQUENCE [LARGE SCALE GENOMIC DNA]</scope>
    <source>
        <strain evidence="3">Ctcf003</strain>
    </source>
</reference>
<accession>A0A3G2YTA7</accession>
<name>A0A3G2YTA7_9VIRU</name>
<evidence type="ECO:0000313" key="3">
    <source>
        <dbReference type="EMBL" id="AYP28924.1"/>
    </source>
</evidence>
<dbReference type="KEGG" id="vg:80527577"/>
<dbReference type="EMBL" id="MK012516">
    <property type="protein sequence ID" value="AYP28924.1"/>
    <property type="molecule type" value="Genomic_DNA"/>
</dbReference>